<dbReference type="PROSITE" id="PS50949">
    <property type="entry name" value="HTH_GNTR"/>
    <property type="match status" value="1"/>
</dbReference>
<dbReference type="SMART" id="SM00345">
    <property type="entry name" value="HTH_GNTR"/>
    <property type="match status" value="1"/>
</dbReference>
<dbReference type="CDD" id="cd07377">
    <property type="entry name" value="WHTH_GntR"/>
    <property type="match status" value="1"/>
</dbReference>
<dbReference type="SMART" id="SM00895">
    <property type="entry name" value="FCD"/>
    <property type="match status" value="1"/>
</dbReference>
<feature type="domain" description="HTH gntR-type" evidence="4">
    <location>
        <begin position="14"/>
        <end position="81"/>
    </location>
</feature>
<dbReference type="InterPro" id="IPR008920">
    <property type="entry name" value="TF_FadR/GntR_C"/>
</dbReference>
<evidence type="ECO:0000256" key="3">
    <source>
        <dbReference type="ARBA" id="ARBA00023163"/>
    </source>
</evidence>
<dbReference type="Gene3D" id="1.20.120.530">
    <property type="entry name" value="GntR ligand-binding domain-like"/>
    <property type="match status" value="1"/>
</dbReference>
<evidence type="ECO:0000256" key="2">
    <source>
        <dbReference type="ARBA" id="ARBA00023125"/>
    </source>
</evidence>
<dbReference type="SUPFAM" id="SSF48008">
    <property type="entry name" value="GntR ligand-binding domain-like"/>
    <property type="match status" value="1"/>
</dbReference>
<dbReference type="InterPro" id="IPR000524">
    <property type="entry name" value="Tscrpt_reg_HTH_GntR"/>
</dbReference>
<sequence>MKAKAEFSLGTKPSTLADGVFDQIRTAIIEGELEPGSKINEPQLSKQYGISRGPLREAIRRLEGCKLVEIKPNIGANIVSLNISQIIEIYEIRESLEGLACRLAATNAIPDDCFRLRELLTQHEKQIQSENGRIYYQREGDLDFHFQIVQLSGNGRLFDILCGELYHLQRLYRVQTASEPSRPIQAFKEHHQIVDAIETNDSELAELLMKRHISSAKSTLLDQLNQIDKEYN</sequence>
<dbReference type="GO" id="GO:0003677">
    <property type="term" value="F:DNA binding"/>
    <property type="evidence" value="ECO:0007669"/>
    <property type="project" value="UniProtKB-KW"/>
</dbReference>
<dbReference type="Pfam" id="PF07729">
    <property type="entry name" value="FCD"/>
    <property type="match status" value="1"/>
</dbReference>
<gene>
    <name evidence="5" type="ORF">METZ01_LOCUS34714</name>
</gene>
<protein>
    <recommendedName>
        <fullName evidence="4">HTH gntR-type domain-containing protein</fullName>
    </recommendedName>
</protein>
<dbReference type="InterPro" id="IPR036390">
    <property type="entry name" value="WH_DNA-bd_sf"/>
</dbReference>
<dbReference type="SUPFAM" id="SSF46785">
    <property type="entry name" value="Winged helix' DNA-binding domain"/>
    <property type="match status" value="1"/>
</dbReference>
<dbReference type="GO" id="GO:0003700">
    <property type="term" value="F:DNA-binding transcription factor activity"/>
    <property type="evidence" value="ECO:0007669"/>
    <property type="project" value="InterPro"/>
</dbReference>
<dbReference type="InterPro" id="IPR011711">
    <property type="entry name" value="GntR_C"/>
</dbReference>
<dbReference type="PANTHER" id="PTHR43537">
    <property type="entry name" value="TRANSCRIPTIONAL REGULATOR, GNTR FAMILY"/>
    <property type="match status" value="1"/>
</dbReference>
<proteinExistence type="predicted"/>
<dbReference type="InterPro" id="IPR036388">
    <property type="entry name" value="WH-like_DNA-bd_sf"/>
</dbReference>
<dbReference type="Gene3D" id="1.10.10.10">
    <property type="entry name" value="Winged helix-like DNA-binding domain superfamily/Winged helix DNA-binding domain"/>
    <property type="match status" value="1"/>
</dbReference>
<dbReference type="EMBL" id="UINC01001483">
    <property type="protein sequence ID" value="SUZ81860.1"/>
    <property type="molecule type" value="Genomic_DNA"/>
</dbReference>
<evidence type="ECO:0000256" key="1">
    <source>
        <dbReference type="ARBA" id="ARBA00023015"/>
    </source>
</evidence>
<dbReference type="Pfam" id="PF00392">
    <property type="entry name" value="GntR"/>
    <property type="match status" value="1"/>
</dbReference>
<accession>A0A381QRV6</accession>
<keyword evidence="1" id="KW-0805">Transcription regulation</keyword>
<evidence type="ECO:0000259" key="4">
    <source>
        <dbReference type="PROSITE" id="PS50949"/>
    </source>
</evidence>
<keyword evidence="2" id="KW-0238">DNA-binding</keyword>
<keyword evidence="3" id="KW-0804">Transcription</keyword>
<organism evidence="5">
    <name type="scientific">marine metagenome</name>
    <dbReference type="NCBI Taxonomy" id="408172"/>
    <lineage>
        <taxon>unclassified sequences</taxon>
        <taxon>metagenomes</taxon>
        <taxon>ecological metagenomes</taxon>
    </lineage>
</organism>
<evidence type="ECO:0000313" key="5">
    <source>
        <dbReference type="EMBL" id="SUZ81860.1"/>
    </source>
</evidence>
<dbReference type="AlphaFoldDB" id="A0A381QRV6"/>
<dbReference type="PANTHER" id="PTHR43537:SF49">
    <property type="entry name" value="TRANSCRIPTIONAL REGULATORY PROTEIN"/>
    <property type="match status" value="1"/>
</dbReference>
<reference evidence="5" key="1">
    <citation type="submission" date="2018-05" db="EMBL/GenBank/DDBJ databases">
        <authorList>
            <person name="Lanie J.A."/>
            <person name="Ng W.-L."/>
            <person name="Kazmierczak K.M."/>
            <person name="Andrzejewski T.M."/>
            <person name="Davidsen T.M."/>
            <person name="Wayne K.J."/>
            <person name="Tettelin H."/>
            <person name="Glass J.I."/>
            <person name="Rusch D."/>
            <person name="Podicherti R."/>
            <person name="Tsui H.-C.T."/>
            <person name="Winkler M.E."/>
        </authorList>
    </citation>
    <scope>NUCLEOTIDE SEQUENCE</scope>
</reference>
<name>A0A381QRV6_9ZZZZ</name>